<reference evidence="3 4" key="1">
    <citation type="submission" date="2019-07" db="EMBL/GenBank/DDBJ databases">
        <title>Genomic Encyclopedia of Archaeal and Bacterial Type Strains, Phase II (KMG-II): from individual species to whole genera.</title>
        <authorList>
            <person name="Goeker M."/>
        </authorList>
    </citation>
    <scope>NUCLEOTIDE SEQUENCE [LARGE SCALE GENOMIC DNA]</scope>
    <source>
        <strain evidence="3 4">ATCC BAA-252</strain>
    </source>
</reference>
<dbReference type="Pfam" id="PF04654">
    <property type="entry name" value="DUF599"/>
    <property type="match status" value="1"/>
</dbReference>
<feature type="region of interest" description="Disordered" evidence="1">
    <location>
        <begin position="232"/>
        <end position="259"/>
    </location>
</feature>
<dbReference type="Proteomes" id="UP000320593">
    <property type="component" value="Unassembled WGS sequence"/>
</dbReference>
<feature type="transmembrane region" description="Helical" evidence="2">
    <location>
        <begin position="111"/>
        <end position="129"/>
    </location>
</feature>
<dbReference type="EMBL" id="VLLF01000012">
    <property type="protein sequence ID" value="TWI80030.1"/>
    <property type="molecule type" value="Genomic_DNA"/>
</dbReference>
<keyword evidence="4" id="KW-1185">Reference proteome</keyword>
<evidence type="ECO:0000313" key="3">
    <source>
        <dbReference type="EMBL" id="TWI80030.1"/>
    </source>
</evidence>
<evidence type="ECO:0000313" key="4">
    <source>
        <dbReference type="Proteomes" id="UP000320593"/>
    </source>
</evidence>
<keyword evidence="2" id="KW-1133">Transmembrane helix</keyword>
<gene>
    <name evidence="3" type="ORF">JM93_04142</name>
</gene>
<evidence type="ECO:0000256" key="2">
    <source>
        <dbReference type="SAM" id="Phobius"/>
    </source>
</evidence>
<protein>
    <submittedName>
        <fullName evidence="3">Putative membrane protein</fullName>
    </submittedName>
</protein>
<feature type="compositionally biased region" description="Low complexity" evidence="1">
    <location>
        <begin position="241"/>
        <end position="259"/>
    </location>
</feature>
<organism evidence="3 4">
    <name type="scientific">Roseibium hamelinense</name>
    <dbReference type="NCBI Taxonomy" id="150831"/>
    <lineage>
        <taxon>Bacteria</taxon>
        <taxon>Pseudomonadati</taxon>
        <taxon>Pseudomonadota</taxon>
        <taxon>Alphaproteobacteria</taxon>
        <taxon>Hyphomicrobiales</taxon>
        <taxon>Stappiaceae</taxon>
        <taxon>Roseibium</taxon>
    </lineage>
</organism>
<accession>A0A562SH17</accession>
<comment type="caution">
    <text evidence="3">The sequence shown here is derived from an EMBL/GenBank/DDBJ whole genome shotgun (WGS) entry which is preliminary data.</text>
</comment>
<dbReference type="RefSeq" id="WP_145347213.1">
    <property type="nucleotide sequence ID" value="NZ_SMLY01000079.1"/>
</dbReference>
<keyword evidence="2" id="KW-0472">Membrane</keyword>
<evidence type="ECO:0000256" key="1">
    <source>
        <dbReference type="SAM" id="MobiDB-lite"/>
    </source>
</evidence>
<feature type="transmembrane region" description="Helical" evidence="2">
    <location>
        <begin position="6"/>
        <end position="26"/>
    </location>
</feature>
<dbReference type="AlphaFoldDB" id="A0A562SH17"/>
<dbReference type="PANTHER" id="PTHR31881:SF6">
    <property type="entry name" value="OS09G0494600 PROTEIN"/>
    <property type="match status" value="1"/>
</dbReference>
<proteinExistence type="predicted"/>
<feature type="transmembrane region" description="Helical" evidence="2">
    <location>
        <begin position="184"/>
        <end position="212"/>
    </location>
</feature>
<dbReference type="OrthoDB" id="9806874at2"/>
<name>A0A562SH17_9HYPH</name>
<keyword evidence="2" id="KW-0812">Transmembrane</keyword>
<dbReference type="InterPro" id="IPR006747">
    <property type="entry name" value="DUF599"/>
</dbReference>
<dbReference type="PANTHER" id="PTHR31881">
    <property type="match status" value="1"/>
</dbReference>
<sequence length="259" mass="28421">MDPLTPIDLAAVAWFLFAWFGLNIVVELSPLRKRTLSHAMDRCRRGWMLAMATRDVRIMDTAILSGLQQGTAFFASTALLAIGGCFALLDSTERILQVAADLSIPVDASRALWEIKVLGLMLILAYAFFKFGWAYRLFNYSSIVMGAVPERTQSELPRINMIASKAGDMNVLAGRHFNRGQRALFFAVGFLGWFAGPVVFSITTLAVLSVLLRRQFVSKARAALLDSSELMAPGHRSSGLSPTSSGEYTETGSSNPFTR</sequence>